<dbReference type="AlphaFoldDB" id="A0A1B7HSG6"/>
<organism evidence="3 4">
    <name type="scientific">Buttiauxella gaviniae ATCC 51604</name>
    <dbReference type="NCBI Taxonomy" id="1354253"/>
    <lineage>
        <taxon>Bacteria</taxon>
        <taxon>Pseudomonadati</taxon>
        <taxon>Pseudomonadota</taxon>
        <taxon>Gammaproteobacteria</taxon>
        <taxon>Enterobacterales</taxon>
        <taxon>Enterobacteriaceae</taxon>
        <taxon>Buttiauxella</taxon>
    </lineage>
</organism>
<evidence type="ECO:0000313" key="3">
    <source>
        <dbReference type="EMBL" id="OAT18565.1"/>
    </source>
</evidence>
<dbReference type="EMBL" id="LXEP01000031">
    <property type="protein sequence ID" value="OAT18565.1"/>
    <property type="molecule type" value="Genomic_DNA"/>
</dbReference>
<dbReference type="Proteomes" id="UP000078504">
    <property type="component" value="Unassembled WGS sequence"/>
</dbReference>
<keyword evidence="2" id="KW-0472">Membrane</keyword>
<dbReference type="InterPro" id="IPR010815">
    <property type="entry name" value="DUF1418"/>
</dbReference>
<evidence type="ECO:0000256" key="2">
    <source>
        <dbReference type="SAM" id="Phobius"/>
    </source>
</evidence>
<feature type="region of interest" description="Disordered" evidence="1">
    <location>
        <begin position="79"/>
        <end position="99"/>
    </location>
</feature>
<evidence type="ECO:0000256" key="1">
    <source>
        <dbReference type="SAM" id="MobiDB-lite"/>
    </source>
</evidence>
<gene>
    <name evidence="3" type="ORF">M977_03487</name>
</gene>
<keyword evidence="2" id="KW-0812">Transmembrane</keyword>
<comment type="caution">
    <text evidence="3">The sequence shown here is derived from an EMBL/GenBank/DDBJ whole genome shotgun (WGS) entry which is preliminary data.</text>
</comment>
<proteinExistence type="predicted"/>
<evidence type="ECO:0008006" key="5">
    <source>
        <dbReference type="Google" id="ProtNLM"/>
    </source>
</evidence>
<reference evidence="3 4" key="1">
    <citation type="submission" date="2016-04" db="EMBL/GenBank/DDBJ databases">
        <title>ATOL: Assembling a taxonomically balanced genome-scale reconstruction of the evolutionary history of the Enterobacteriaceae.</title>
        <authorList>
            <person name="Plunkett G.III."/>
            <person name="Neeno-Eckwall E.C."/>
            <person name="Glasner J.D."/>
            <person name="Perna N.T."/>
        </authorList>
    </citation>
    <scope>NUCLEOTIDE SEQUENCE [LARGE SCALE GENOMIC DNA]</scope>
    <source>
        <strain evidence="3 4">ATCC 51604</strain>
    </source>
</reference>
<name>A0A1B7HSG6_9ENTR</name>
<dbReference type="RefSeq" id="WP_064517381.1">
    <property type="nucleotide sequence ID" value="NZ_LXEP01000031.1"/>
</dbReference>
<sequence length="99" mass="10686">MRSLGALPKPVLILEVIGIAFLLLSYLSLNSYVTLPAPFGNATAAIIMVFLGIALMLPAAAFMVWAMAQNVAPLLTKRQAPLDKSHSNKPKDKRDDADH</sequence>
<keyword evidence="2" id="KW-1133">Transmembrane helix</keyword>
<feature type="transmembrane region" description="Helical" evidence="2">
    <location>
        <begin position="45"/>
        <end position="68"/>
    </location>
</feature>
<feature type="transmembrane region" description="Helical" evidence="2">
    <location>
        <begin position="12"/>
        <end position="33"/>
    </location>
</feature>
<dbReference type="PATRIC" id="fig|1354253.4.peg.3550"/>
<accession>A0A1B7HSG6</accession>
<dbReference type="Pfam" id="PF07214">
    <property type="entry name" value="DUF1418"/>
    <property type="match status" value="1"/>
</dbReference>
<feature type="compositionally biased region" description="Basic and acidic residues" evidence="1">
    <location>
        <begin position="80"/>
        <end position="99"/>
    </location>
</feature>
<protein>
    <recommendedName>
        <fullName evidence="5">Inner membrane protein</fullName>
    </recommendedName>
</protein>
<evidence type="ECO:0000313" key="4">
    <source>
        <dbReference type="Proteomes" id="UP000078504"/>
    </source>
</evidence>